<feature type="compositionally biased region" description="Pro residues" evidence="12">
    <location>
        <begin position="870"/>
        <end position="883"/>
    </location>
</feature>
<dbReference type="Proteomes" id="UP001377567">
    <property type="component" value="Unassembled WGS sequence"/>
</dbReference>
<keyword evidence="5 11" id="KW-0067">ATP-binding</keyword>
<evidence type="ECO:0000256" key="10">
    <source>
        <dbReference type="ARBA" id="ARBA00048988"/>
    </source>
</evidence>
<dbReference type="InterPro" id="IPR013986">
    <property type="entry name" value="DExx_box_DNA_helicase_dom_sf"/>
</dbReference>
<dbReference type="SUPFAM" id="SSF52540">
    <property type="entry name" value="P-loop containing nucleoside triphosphate hydrolases"/>
    <property type="match status" value="1"/>
</dbReference>
<dbReference type="Pfam" id="PF00580">
    <property type="entry name" value="UvrD-helicase"/>
    <property type="match status" value="1"/>
</dbReference>
<dbReference type="GO" id="GO:0005634">
    <property type="term" value="C:nucleus"/>
    <property type="evidence" value="ECO:0007669"/>
    <property type="project" value="TreeGrafter"/>
</dbReference>
<dbReference type="PANTHER" id="PTHR11070">
    <property type="entry name" value="UVRD / RECB / PCRA DNA HELICASE FAMILY MEMBER"/>
    <property type="match status" value="1"/>
</dbReference>
<feature type="region of interest" description="Disordered" evidence="12">
    <location>
        <begin position="854"/>
        <end position="949"/>
    </location>
</feature>
<sequence length="1196" mass="133810">MDLNASILGTLNEQQRQAVQFDSAGALQVIAGPGTGKTKVLVARVAYLLLHEGMQPRNIIVTTFTNKAAKEMTDRLAQLLQGTHIRINDLIIGTFHSVCLRILSRFGSHIGLDGGWRIAEEKEVDAILTGIVNDLPDQIRDYATSFSRVINLCRPTRNGDGWAVHPQLVKREISKLKSSALLPEEYQQESTHDEALAFCYARYQAGLQQINVLDFDDLLMYTFRLLCKERCLPDVKHVFVDEFQDTNSIQMDLMFMLARGDHHLSRGITVVGDPDQSIYAFRNALAYNFQQMSTKCPIPCSQVVLVENYRSSQKILDTSETLIKQQQHGRQQRLPLRAQFDCEFPPVYTNFPVGFMQGPSIAREILYLKALPGLFSYNDFAILVRQRRQIKSIETALIEHRIPYNIIKGHAFWELKEITSMLNLLRCVYTDNPPNAIVQCLLYPARGIGQTSGTKIKQALEKSPNGMEVLQDIYEGKLQLNITSKGKSVIKEFIDMIQVCKELFKQPKTSALTDIFDTLYQMSGMEYEYLYQDGKDKKGKSGSGESESRDSEPNLENTRHKNIQILKNYFLEEKQMEELPEEKPKATGNDSESVQEHIRNFFNSLSLYTQDSIADKAKNKISPNGAVTISTIHGSKGLEWPIVMIPGVVDGIIPCVFQSDNKDDDDSESETDDGTGKDNGKPAKGTKKGSSAEESLDEERRMFFVAQTRAKILLYMSSIAESNNPMHGGPSRFLTPEVLRTLVDEQRALTSVQNIKDLYQSLNKDSAVAEQNGFSFKTLVDDYTKFIEDRRESMFWAGKQVRNLATLDITRNNVSMSNPRAAFTTAAAAMKSPSFEKQYAPSYSPVRNNAKLELSPVKTFAPKSNIRRSPSPPRQFAPSPPRQFAPRAKVEESPTKPTRPLRLSNNIQIPPSYAPKAPPYTRESSNSKFLQDDNTQTRDRIGTQSSKNKGRIVAKPINLSEPAIDLTGTKTKKPTATKMEDTTAAEILHDPSDLMVDNRPIIASAKTLADAIRQKNQKQKPKGKENKANGVSSQNSKGKVRKISGVSSQKPKSKTNKTSNTSSQNSKDKPNKANQASSQKKNTAPASQRRGKTKKTNSESSQKAASTTSQRKRAKKEPPSSEVTNVKRESPFTQSIAVKNEPPSSRGSNVTNEAEQKTTQPVKKESSSMQFDIFSQLSRAKKKSRINNDEIIIIDD</sequence>
<dbReference type="GO" id="GO:0005524">
    <property type="term" value="F:ATP binding"/>
    <property type="evidence" value="ECO:0007669"/>
    <property type="project" value="UniProtKB-UniRule"/>
</dbReference>
<feature type="region of interest" description="Disordered" evidence="12">
    <location>
        <begin position="535"/>
        <end position="558"/>
    </location>
</feature>
<evidence type="ECO:0000256" key="8">
    <source>
        <dbReference type="ARBA" id="ARBA00034617"/>
    </source>
</evidence>
<accession>A0AAV5S2W0</accession>
<evidence type="ECO:0000256" key="4">
    <source>
        <dbReference type="ARBA" id="ARBA00022806"/>
    </source>
</evidence>
<evidence type="ECO:0000256" key="9">
    <source>
        <dbReference type="ARBA" id="ARBA00034808"/>
    </source>
</evidence>
<evidence type="ECO:0000313" key="16">
    <source>
        <dbReference type="Proteomes" id="UP001377567"/>
    </source>
</evidence>
<dbReference type="PANTHER" id="PTHR11070:SF2">
    <property type="entry name" value="ATP-DEPENDENT DNA HELICASE SRS2"/>
    <property type="match status" value="1"/>
</dbReference>
<evidence type="ECO:0000259" key="13">
    <source>
        <dbReference type="PROSITE" id="PS51198"/>
    </source>
</evidence>
<feature type="compositionally biased region" description="Polar residues" evidence="12">
    <location>
        <begin position="1098"/>
        <end position="1109"/>
    </location>
</feature>
<protein>
    <recommendedName>
        <fullName evidence="9">DNA 3'-5' helicase</fullName>
        <ecNumber evidence="9">5.6.2.4</ecNumber>
    </recommendedName>
</protein>
<feature type="compositionally biased region" description="Low complexity" evidence="12">
    <location>
        <begin position="1056"/>
        <end position="1065"/>
    </location>
</feature>
<comment type="catalytic activity">
    <reaction evidence="8">
        <text>Couples ATP hydrolysis with the unwinding of duplex DNA by translocating in the 3'-5' direction.</text>
        <dbReference type="EC" id="5.6.2.4"/>
    </reaction>
</comment>
<keyword evidence="7" id="KW-0413">Isomerase</keyword>
<dbReference type="GO" id="GO:0000725">
    <property type="term" value="P:recombinational repair"/>
    <property type="evidence" value="ECO:0007669"/>
    <property type="project" value="TreeGrafter"/>
</dbReference>
<feature type="region of interest" description="Disordered" evidence="12">
    <location>
        <begin position="659"/>
        <end position="694"/>
    </location>
</feature>
<organism evidence="15 16">
    <name type="scientific">Maudiozyma humilis</name>
    <name type="common">Sour dough yeast</name>
    <name type="synonym">Kazachstania humilis</name>
    <dbReference type="NCBI Taxonomy" id="51915"/>
    <lineage>
        <taxon>Eukaryota</taxon>
        <taxon>Fungi</taxon>
        <taxon>Dikarya</taxon>
        <taxon>Ascomycota</taxon>
        <taxon>Saccharomycotina</taxon>
        <taxon>Saccharomycetes</taxon>
        <taxon>Saccharomycetales</taxon>
        <taxon>Saccharomycetaceae</taxon>
        <taxon>Maudiozyma</taxon>
    </lineage>
</organism>
<feature type="compositionally biased region" description="Polar residues" evidence="12">
    <location>
        <begin position="1131"/>
        <end position="1178"/>
    </location>
</feature>
<keyword evidence="6" id="KW-0238">DNA-binding</keyword>
<evidence type="ECO:0000256" key="5">
    <source>
        <dbReference type="ARBA" id="ARBA00022840"/>
    </source>
</evidence>
<evidence type="ECO:0000259" key="14">
    <source>
        <dbReference type="PROSITE" id="PS51217"/>
    </source>
</evidence>
<evidence type="ECO:0000256" key="12">
    <source>
        <dbReference type="SAM" id="MobiDB-lite"/>
    </source>
</evidence>
<keyword evidence="3 11" id="KW-0378">Hydrolase</keyword>
<dbReference type="InterPro" id="IPR014017">
    <property type="entry name" value="DNA_helicase_UvrD-like_C"/>
</dbReference>
<dbReference type="Gene3D" id="3.40.50.300">
    <property type="entry name" value="P-loop containing nucleotide triphosphate hydrolases"/>
    <property type="match status" value="2"/>
</dbReference>
<dbReference type="Gene3D" id="1.10.10.160">
    <property type="match status" value="1"/>
</dbReference>
<evidence type="ECO:0000313" key="15">
    <source>
        <dbReference type="EMBL" id="GMM58209.1"/>
    </source>
</evidence>
<proteinExistence type="inferred from homology"/>
<comment type="similarity">
    <text evidence="1">Belongs to the helicase family. UvrD subfamily.</text>
</comment>
<evidence type="ECO:0000256" key="2">
    <source>
        <dbReference type="ARBA" id="ARBA00022741"/>
    </source>
</evidence>
<reference evidence="15 16" key="1">
    <citation type="journal article" date="2023" name="Elife">
        <title>Identification of key yeast species and microbe-microbe interactions impacting larval growth of Drosophila in the wild.</title>
        <authorList>
            <person name="Mure A."/>
            <person name="Sugiura Y."/>
            <person name="Maeda R."/>
            <person name="Honda K."/>
            <person name="Sakurai N."/>
            <person name="Takahashi Y."/>
            <person name="Watada M."/>
            <person name="Katoh T."/>
            <person name="Gotoh A."/>
            <person name="Gotoh Y."/>
            <person name="Taniguchi I."/>
            <person name="Nakamura K."/>
            <person name="Hayashi T."/>
            <person name="Katayama T."/>
            <person name="Uemura T."/>
            <person name="Hattori Y."/>
        </authorList>
    </citation>
    <scope>NUCLEOTIDE SEQUENCE [LARGE SCALE GENOMIC DNA]</scope>
    <source>
        <strain evidence="15 16">KH-74</strain>
    </source>
</reference>
<dbReference type="GO" id="GO:0043138">
    <property type="term" value="F:3'-5' DNA helicase activity"/>
    <property type="evidence" value="ECO:0007669"/>
    <property type="project" value="UniProtKB-EC"/>
</dbReference>
<evidence type="ECO:0000256" key="6">
    <source>
        <dbReference type="ARBA" id="ARBA00023125"/>
    </source>
</evidence>
<dbReference type="GO" id="GO:0016787">
    <property type="term" value="F:hydrolase activity"/>
    <property type="evidence" value="ECO:0007669"/>
    <property type="project" value="UniProtKB-UniRule"/>
</dbReference>
<feature type="domain" description="UvrD-like helicase ATP-binding" evidence="13">
    <location>
        <begin position="10"/>
        <end position="312"/>
    </location>
</feature>
<dbReference type="Pfam" id="PF13361">
    <property type="entry name" value="UvrD_C"/>
    <property type="match status" value="1"/>
</dbReference>
<keyword evidence="16" id="KW-1185">Reference proteome</keyword>
<dbReference type="InterPro" id="IPR000212">
    <property type="entry name" value="DNA_helicase_UvrD/REP"/>
</dbReference>
<feature type="compositionally biased region" description="Polar residues" evidence="12">
    <location>
        <begin position="1072"/>
        <end position="1086"/>
    </location>
</feature>
<dbReference type="EC" id="5.6.2.4" evidence="9"/>
<dbReference type="AlphaFoldDB" id="A0AAV5S2W0"/>
<dbReference type="PROSITE" id="PS51217">
    <property type="entry name" value="UVRD_HELICASE_CTER"/>
    <property type="match status" value="1"/>
</dbReference>
<dbReference type="Gene3D" id="1.10.486.10">
    <property type="entry name" value="PCRA, domain 4"/>
    <property type="match status" value="1"/>
</dbReference>
<evidence type="ECO:0000256" key="7">
    <source>
        <dbReference type="ARBA" id="ARBA00023235"/>
    </source>
</evidence>
<feature type="compositionally biased region" description="Acidic residues" evidence="12">
    <location>
        <begin position="662"/>
        <end position="673"/>
    </location>
</feature>
<dbReference type="GO" id="GO:0003677">
    <property type="term" value="F:DNA binding"/>
    <property type="evidence" value="ECO:0007669"/>
    <property type="project" value="UniProtKB-KW"/>
</dbReference>
<keyword evidence="4 11" id="KW-0347">Helicase</keyword>
<name>A0AAV5S2W0_MAUHU</name>
<feature type="region of interest" description="Disordered" evidence="12">
    <location>
        <begin position="1011"/>
        <end position="1196"/>
    </location>
</feature>
<evidence type="ECO:0000256" key="1">
    <source>
        <dbReference type="ARBA" id="ARBA00009922"/>
    </source>
</evidence>
<comment type="caution">
    <text evidence="15">The sequence shown here is derived from an EMBL/GenBank/DDBJ whole genome shotgun (WGS) entry which is preliminary data.</text>
</comment>
<dbReference type="PROSITE" id="PS51198">
    <property type="entry name" value="UVRD_HELICASE_ATP_BIND"/>
    <property type="match status" value="1"/>
</dbReference>
<feature type="domain" description="UvrD-like helicase C-terminal" evidence="14">
    <location>
        <begin position="313"/>
        <end position="637"/>
    </location>
</feature>
<gene>
    <name evidence="15" type="ORF">DAKH74_048250</name>
</gene>
<dbReference type="InterPro" id="IPR027417">
    <property type="entry name" value="P-loop_NTPase"/>
</dbReference>
<dbReference type="InterPro" id="IPR014016">
    <property type="entry name" value="UvrD-like_ATP-bd"/>
</dbReference>
<feature type="compositionally biased region" description="Polar residues" evidence="12">
    <location>
        <begin position="922"/>
        <end position="934"/>
    </location>
</feature>
<evidence type="ECO:0000256" key="3">
    <source>
        <dbReference type="ARBA" id="ARBA00022801"/>
    </source>
</evidence>
<dbReference type="CDD" id="cd17932">
    <property type="entry name" value="DEXQc_UvrD"/>
    <property type="match status" value="1"/>
</dbReference>
<keyword evidence="2 11" id="KW-0547">Nucleotide-binding</keyword>
<feature type="binding site" evidence="11">
    <location>
        <begin position="31"/>
        <end position="38"/>
    </location>
    <ligand>
        <name>ATP</name>
        <dbReference type="ChEBI" id="CHEBI:30616"/>
    </ligand>
</feature>
<evidence type="ECO:0000256" key="11">
    <source>
        <dbReference type="PROSITE-ProRule" id="PRU00560"/>
    </source>
</evidence>
<comment type="catalytic activity">
    <reaction evidence="10">
        <text>ATP + H2O = ADP + phosphate + H(+)</text>
        <dbReference type="Rhea" id="RHEA:13065"/>
        <dbReference type="ChEBI" id="CHEBI:15377"/>
        <dbReference type="ChEBI" id="CHEBI:15378"/>
        <dbReference type="ChEBI" id="CHEBI:30616"/>
        <dbReference type="ChEBI" id="CHEBI:43474"/>
        <dbReference type="ChEBI" id="CHEBI:456216"/>
        <dbReference type="EC" id="5.6.2.4"/>
    </reaction>
</comment>
<dbReference type="EMBL" id="BTGD01000020">
    <property type="protein sequence ID" value="GMM58209.1"/>
    <property type="molecule type" value="Genomic_DNA"/>
</dbReference>